<dbReference type="InterPro" id="IPR008979">
    <property type="entry name" value="Galactose-bd-like_sf"/>
</dbReference>
<evidence type="ECO:0000313" key="5">
    <source>
        <dbReference type="Proteomes" id="UP000000759"/>
    </source>
</evidence>
<protein>
    <recommendedName>
        <fullName evidence="3">NADH:ubiquinone oxidoreductase intermediate-associated protein 30 domain-containing protein</fullName>
    </recommendedName>
</protein>
<dbReference type="OMA" id="GIYQIGM"/>
<dbReference type="HOGENOM" id="CLU_059272_0_0_1"/>
<reference evidence="4 5" key="1">
    <citation type="journal article" date="2008" name="Nature">
        <title>The Phaeodactylum genome reveals the evolutionary history of diatom genomes.</title>
        <authorList>
            <person name="Bowler C."/>
            <person name="Allen A.E."/>
            <person name="Badger J.H."/>
            <person name="Grimwood J."/>
            <person name="Jabbari K."/>
            <person name="Kuo A."/>
            <person name="Maheswari U."/>
            <person name="Martens C."/>
            <person name="Maumus F."/>
            <person name="Otillar R.P."/>
            <person name="Rayko E."/>
            <person name="Salamov A."/>
            <person name="Vandepoele K."/>
            <person name="Beszteri B."/>
            <person name="Gruber A."/>
            <person name="Heijde M."/>
            <person name="Katinka M."/>
            <person name="Mock T."/>
            <person name="Valentin K."/>
            <person name="Verret F."/>
            <person name="Berges J.A."/>
            <person name="Brownlee C."/>
            <person name="Cadoret J.P."/>
            <person name="Chiovitti A."/>
            <person name="Choi C.J."/>
            <person name="Coesel S."/>
            <person name="De Martino A."/>
            <person name="Detter J.C."/>
            <person name="Durkin C."/>
            <person name="Falciatore A."/>
            <person name="Fournet J."/>
            <person name="Haruta M."/>
            <person name="Huysman M.J."/>
            <person name="Jenkins B.D."/>
            <person name="Jiroutova K."/>
            <person name="Jorgensen R.E."/>
            <person name="Joubert Y."/>
            <person name="Kaplan A."/>
            <person name="Kroger N."/>
            <person name="Kroth P.G."/>
            <person name="La Roche J."/>
            <person name="Lindquist E."/>
            <person name="Lommer M."/>
            <person name="Martin-Jezequel V."/>
            <person name="Lopez P.J."/>
            <person name="Lucas S."/>
            <person name="Mangogna M."/>
            <person name="McGinnis K."/>
            <person name="Medlin L.K."/>
            <person name="Montsant A."/>
            <person name="Oudot-Le Secq M.P."/>
            <person name="Napoli C."/>
            <person name="Obornik M."/>
            <person name="Parker M.S."/>
            <person name="Petit J.L."/>
            <person name="Porcel B.M."/>
            <person name="Poulsen N."/>
            <person name="Robison M."/>
            <person name="Rychlewski L."/>
            <person name="Rynearson T.A."/>
            <person name="Schmutz J."/>
            <person name="Shapiro H."/>
            <person name="Siaut M."/>
            <person name="Stanley M."/>
            <person name="Sussman M.R."/>
            <person name="Taylor A.R."/>
            <person name="Vardi A."/>
            <person name="von Dassow P."/>
            <person name="Vyverman W."/>
            <person name="Willis A."/>
            <person name="Wyrwicz L.S."/>
            <person name="Rokhsar D.S."/>
            <person name="Weissenbach J."/>
            <person name="Armbrust E.V."/>
            <person name="Green B.R."/>
            <person name="Van de Peer Y."/>
            <person name="Grigoriev I.V."/>
        </authorList>
    </citation>
    <scope>NUCLEOTIDE SEQUENCE [LARGE SCALE GENOMIC DNA]</scope>
    <source>
        <strain evidence="4 5">CCAP 1055/1</strain>
    </source>
</reference>
<dbReference type="GO" id="GO:0051082">
    <property type="term" value="F:unfolded protein binding"/>
    <property type="evidence" value="ECO:0007669"/>
    <property type="project" value="TreeGrafter"/>
</dbReference>
<dbReference type="eggNOG" id="ENOG502SH6Y">
    <property type="taxonomic scope" value="Eukaryota"/>
</dbReference>
<dbReference type="GeneID" id="7199618"/>
<dbReference type="AlphaFoldDB" id="B7FW60"/>
<name>B7FW60_PHATC</name>
<keyword evidence="2" id="KW-0732">Signal</keyword>
<dbReference type="GO" id="GO:0010257">
    <property type="term" value="P:NADH dehydrogenase complex assembly"/>
    <property type="evidence" value="ECO:0007669"/>
    <property type="project" value="TreeGrafter"/>
</dbReference>
<dbReference type="InterPro" id="IPR013857">
    <property type="entry name" value="NADH-UbQ_OxRdtase-assoc_prot30"/>
</dbReference>
<feature type="domain" description="NADH:ubiquinone oxidoreductase intermediate-associated protein 30" evidence="3">
    <location>
        <begin position="68"/>
        <end position="254"/>
    </location>
</feature>
<evidence type="ECO:0000259" key="3">
    <source>
        <dbReference type="Pfam" id="PF08547"/>
    </source>
</evidence>
<dbReference type="PANTHER" id="PTHR13194:SF19">
    <property type="entry name" value="NAD(P)-BINDING ROSSMANN-FOLD SUPERFAMILY PROTEIN"/>
    <property type="match status" value="1"/>
</dbReference>
<dbReference type="STRING" id="556484.B7FW60"/>
<proteinExistence type="inferred from homology"/>
<gene>
    <name evidence="4" type="ORF">PHATRDRAFT_44936</name>
</gene>
<dbReference type="InterPro" id="IPR039131">
    <property type="entry name" value="NDUFAF1"/>
</dbReference>
<dbReference type="KEGG" id="pti:PHATRDRAFT_44936"/>
<dbReference type="SUPFAM" id="SSF49785">
    <property type="entry name" value="Galactose-binding domain-like"/>
    <property type="match status" value="1"/>
</dbReference>
<keyword evidence="5" id="KW-1185">Reference proteome</keyword>
<dbReference type="Proteomes" id="UP000000759">
    <property type="component" value="Chromosome 5"/>
</dbReference>
<dbReference type="PANTHER" id="PTHR13194">
    <property type="entry name" value="COMPLEX I INTERMEDIATE-ASSOCIATED PROTEIN 30"/>
    <property type="match status" value="1"/>
</dbReference>
<evidence type="ECO:0000256" key="1">
    <source>
        <dbReference type="ARBA" id="ARBA00007884"/>
    </source>
</evidence>
<comment type="similarity">
    <text evidence="1">Belongs to the CIA30 family.</text>
</comment>
<dbReference type="Pfam" id="PF08547">
    <property type="entry name" value="CIA30"/>
    <property type="match status" value="1"/>
</dbReference>
<dbReference type="RefSeq" id="XP_002179047.1">
    <property type="nucleotide sequence ID" value="XM_002179011.1"/>
</dbReference>
<evidence type="ECO:0000313" key="4">
    <source>
        <dbReference type="EMBL" id="EEC49745.1"/>
    </source>
</evidence>
<accession>B7FW60</accession>
<feature type="signal peptide" evidence="2">
    <location>
        <begin position="1"/>
        <end position="30"/>
    </location>
</feature>
<dbReference type="InParanoid" id="B7FW60"/>
<dbReference type="OrthoDB" id="426386at2759"/>
<dbReference type="EMBL" id="CM000608">
    <property type="protein sequence ID" value="EEC49745.1"/>
    <property type="molecule type" value="Genomic_DNA"/>
</dbReference>
<dbReference type="PaxDb" id="2850-Phatr44936"/>
<organism evidence="4 5">
    <name type="scientific">Phaeodactylum tricornutum (strain CCAP 1055/1)</name>
    <dbReference type="NCBI Taxonomy" id="556484"/>
    <lineage>
        <taxon>Eukaryota</taxon>
        <taxon>Sar</taxon>
        <taxon>Stramenopiles</taxon>
        <taxon>Ochrophyta</taxon>
        <taxon>Bacillariophyta</taxon>
        <taxon>Bacillariophyceae</taxon>
        <taxon>Bacillariophycidae</taxon>
        <taxon>Naviculales</taxon>
        <taxon>Phaeodactylaceae</taxon>
        <taxon>Phaeodactylum</taxon>
    </lineage>
</organism>
<reference evidence="5" key="2">
    <citation type="submission" date="2008-08" db="EMBL/GenBank/DDBJ databases">
        <authorList>
            <consortium name="Diatom Consortium"/>
            <person name="Grigoriev I."/>
            <person name="Grimwood J."/>
            <person name="Kuo A."/>
            <person name="Otillar R.P."/>
            <person name="Salamov A."/>
            <person name="Detter J.C."/>
            <person name="Lindquist E."/>
            <person name="Shapiro H."/>
            <person name="Lucas S."/>
            <person name="Glavina del Rio T."/>
            <person name="Pitluck S."/>
            <person name="Rokhsar D."/>
            <person name="Bowler C."/>
        </authorList>
    </citation>
    <scope>GENOME REANNOTATION</scope>
    <source>
        <strain evidence="5">CCAP 1055/1</strain>
    </source>
</reference>
<evidence type="ECO:0000256" key="2">
    <source>
        <dbReference type="SAM" id="SignalP"/>
    </source>
</evidence>
<sequence length="392" mass="43494">MRISGSYPSHSSAMLVWFAMFATTTRISWSFPAVSSSPHRILDRYASTLALSSSSETASLEPTYQAVFDFAKPTTVNGFDRIDDVIMGGVSTSTLQSATDDAYARWFGNCRVDGGGFCGIRTLPFVEPLRVASTDASPSDGGGFYLVARLASDDEPQRRVWKMTTRVKPDRGELLYQARYHLERASPDAEGWSRVQVPFDSFQLVRGPRTIPDGPPLNVTGGIYQIGMTLSKFELGANVSELENFRPGFFELQIKEIGVYTKREDNQQDGVSKPRVLSKDEAQKKRPLFLKLVLPVSTAFFTEQSQRRKSAMRLLREKRGLSRGRAILFGLKSRSKSSGIIAAIGKMFCILVADSFRTVARAVLQVGFVYPTRFVRRILAVVSGKPTKPKLS</sequence>
<feature type="chain" id="PRO_5002855522" description="NADH:ubiquinone oxidoreductase intermediate-associated protein 30 domain-containing protein" evidence="2">
    <location>
        <begin position="31"/>
        <end position="392"/>
    </location>
</feature>